<name>A0A3M2HSI3_9GAMM</name>
<keyword evidence="3" id="KW-1185">Reference proteome</keyword>
<organism evidence="2 3">
    <name type="scientific">Stutzerimonas zhaodongensis</name>
    <dbReference type="NCBI Taxonomy" id="1176257"/>
    <lineage>
        <taxon>Bacteria</taxon>
        <taxon>Pseudomonadati</taxon>
        <taxon>Pseudomonadota</taxon>
        <taxon>Gammaproteobacteria</taxon>
        <taxon>Pseudomonadales</taxon>
        <taxon>Pseudomonadaceae</taxon>
        <taxon>Stutzerimonas</taxon>
    </lineage>
</organism>
<evidence type="ECO:0000313" key="3">
    <source>
        <dbReference type="Proteomes" id="UP000269774"/>
    </source>
</evidence>
<dbReference type="EMBL" id="RFFM01000004">
    <property type="protein sequence ID" value="RMH88744.1"/>
    <property type="molecule type" value="Genomic_DNA"/>
</dbReference>
<gene>
    <name evidence="2" type="ORF">EA797_15935</name>
</gene>
<dbReference type="OrthoDB" id="9798676at2"/>
<dbReference type="Pfam" id="PF13723">
    <property type="entry name" value="Ketoacyl-synt_2"/>
    <property type="match status" value="1"/>
</dbReference>
<proteinExistence type="predicted"/>
<dbReference type="Proteomes" id="UP000269774">
    <property type="component" value="Unassembled WGS sequence"/>
</dbReference>
<evidence type="ECO:0000313" key="2">
    <source>
        <dbReference type="EMBL" id="RMH88744.1"/>
    </source>
</evidence>
<dbReference type="InterPro" id="IPR014030">
    <property type="entry name" value="Ketoacyl_synth_N"/>
</dbReference>
<comment type="caution">
    <text evidence="2">The sequence shown here is derived from an EMBL/GenBank/DDBJ whole genome shotgun (WGS) entry which is preliminary data.</text>
</comment>
<sequence>MPPFSRQTLPIVAAQGRRHANNKARDEPVSSRVIQFDIDQWQAWAPGLACAEDWATWARDPFDPQTSDAQPDVSFLPAMLRRRLSRLARMVFAVAMPLAAGKPSMPLVYASRHGETARTFAILNDLASGEPMSPTQFSLSVHNAIIGLWSIQQHDTSEMTSLAAEGDGLEHAVLEASMLLAEGAPAVLVVIAEDETPGVYAPWINDVHFPYAVALLLKPGSTWQLSLKTADERTLPTQRPHAIELLGAMLNGQTNLEHQWERRQWNWQQTH</sequence>
<evidence type="ECO:0000259" key="1">
    <source>
        <dbReference type="Pfam" id="PF13723"/>
    </source>
</evidence>
<accession>A0A3M2HSI3</accession>
<dbReference type="AlphaFoldDB" id="A0A3M2HSI3"/>
<protein>
    <submittedName>
        <fullName evidence="2">3-oxoacyl-ACP synthase</fullName>
    </submittedName>
</protein>
<reference evidence="2 3" key="1">
    <citation type="submission" date="2018-10" db="EMBL/GenBank/DDBJ databases">
        <title>Pseudomonas zhaodongensis NEAU-ST5-21(T) genome.</title>
        <authorList>
            <person name="Peng J."/>
            <person name="Liu Z.-P."/>
        </authorList>
    </citation>
    <scope>NUCLEOTIDE SEQUENCE [LARGE SCALE GENOMIC DNA]</scope>
    <source>
        <strain evidence="2 3">NEAU-ST5-21</strain>
    </source>
</reference>
<feature type="domain" description="Beta-ketoacyl synthase-like N-terminal" evidence="1">
    <location>
        <begin position="54"/>
        <end position="268"/>
    </location>
</feature>